<dbReference type="GeneID" id="20803733"/>
<dbReference type="EMBL" id="KI913116">
    <property type="protein sequence ID" value="ETV86584.1"/>
    <property type="molecule type" value="Genomic_DNA"/>
</dbReference>
<dbReference type="RefSeq" id="XP_009823383.1">
    <property type="nucleotide sequence ID" value="XM_009825081.1"/>
</dbReference>
<name>W4H5R3_APHAT</name>
<feature type="compositionally biased region" description="Low complexity" evidence="1">
    <location>
        <begin position="175"/>
        <end position="190"/>
    </location>
</feature>
<sequence length="354" mass="38709">MLTNSLKSREGACAGLARSLVEDQDALMSDGDTKTVCSSWSLVLKGVPVVEHRPDGTSQLVVLWLHPSNLHLCFGKKKLFGSAVHGMHLAHLLAVRADDCPPFAATSSSRTRTNSSSLQYYLSFESFGGDVVVIAMPTQRARDALLHTFQDILKVIDVMATVQDHVELYLRTKQPTSQPLESTTTTSTPSGHNQLDDHMNDDDDSNNKNQSPPSPPKEQQLRHAGLPDDPVTDAATTKSAPPGRNIAVAAGRRGDWTPADLDAWLHARQLSPLFVPLNTYLSDAYARGDAKATFFRLTPDIVDHVVVNQNQASASSSVVQLRQSLLQHVAKGRGNSRPSISAFLPRRRSTFRLY</sequence>
<proteinExistence type="predicted"/>
<accession>W4H5R3</accession>
<gene>
    <name evidence="2" type="ORF">H257_01737</name>
</gene>
<dbReference type="OrthoDB" id="71570at2759"/>
<reference evidence="2" key="1">
    <citation type="submission" date="2013-12" db="EMBL/GenBank/DDBJ databases">
        <title>The Genome Sequence of Aphanomyces astaci APO3.</title>
        <authorList>
            <consortium name="The Broad Institute Genomics Platform"/>
            <person name="Russ C."/>
            <person name="Tyler B."/>
            <person name="van West P."/>
            <person name="Dieguez-Uribeondo J."/>
            <person name="Young S.K."/>
            <person name="Zeng Q."/>
            <person name="Gargeya S."/>
            <person name="Fitzgerald M."/>
            <person name="Abouelleil A."/>
            <person name="Alvarado L."/>
            <person name="Chapman S.B."/>
            <person name="Gainer-Dewar J."/>
            <person name="Goldberg J."/>
            <person name="Griggs A."/>
            <person name="Gujja S."/>
            <person name="Hansen M."/>
            <person name="Howarth C."/>
            <person name="Imamovic A."/>
            <person name="Ireland A."/>
            <person name="Larimer J."/>
            <person name="McCowan C."/>
            <person name="Murphy C."/>
            <person name="Pearson M."/>
            <person name="Poon T.W."/>
            <person name="Priest M."/>
            <person name="Roberts A."/>
            <person name="Saif S."/>
            <person name="Shea T."/>
            <person name="Sykes S."/>
            <person name="Wortman J."/>
            <person name="Nusbaum C."/>
            <person name="Birren B."/>
        </authorList>
    </citation>
    <scope>NUCLEOTIDE SEQUENCE [LARGE SCALE GENOMIC DNA]</scope>
    <source>
        <strain evidence="2">APO3</strain>
    </source>
</reference>
<organism evidence="2">
    <name type="scientific">Aphanomyces astaci</name>
    <name type="common">Crayfish plague agent</name>
    <dbReference type="NCBI Taxonomy" id="112090"/>
    <lineage>
        <taxon>Eukaryota</taxon>
        <taxon>Sar</taxon>
        <taxon>Stramenopiles</taxon>
        <taxon>Oomycota</taxon>
        <taxon>Saprolegniomycetes</taxon>
        <taxon>Saprolegniales</taxon>
        <taxon>Verrucalvaceae</taxon>
        <taxon>Aphanomyces</taxon>
    </lineage>
</organism>
<dbReference type="VEuPathDB" id="FungiDB:H257_01737"/>
<dbReference type="AlphaFoldDB" id="W4H5R3"/>
<evidence type="ECO:0000313" key="2">
    <source>
        <dbReference type="EMBL" id="ETV86584.1"/>
    </source>
</evidence>
<feature type="region of interest" description="Disordered" evidence="1">
    <location>
        <begin position="173"/>
        <end position="245"/>
    </location>
</feature>
<evidence type="ECO:0000256" key="1">
    <source>
        <dbReference type="SAM" id="MobiDB-lite"/>
    </source>
</evidence>
<protein>
    <submittedName>
        <fullName evidence="2">Uncharacterized protein</fullName>
    </submittedName>
</protein>